<keyword evidence="2" id="KW-1185">Reference proteome</keyword>
<proteinExistence type="predicted"/>
<protein>
    <submittedName>
        <fullName evidence="1">Uncharacterized protein</fullName>
    </submittedName>
</protein>
<organism evidence="1 2">
    <name type="scientific">Hermanssonia centrifuga</name>
    <dbReference type="NCBI Taxonomy" id="98765"/>
    <lineage>
        <taxon>Eukaryota</taxon>
        <taxon>Fungi</taxon>
        <taxon>Dikarya</taxon>
        <taxon>Basidiomycota</taxon>
        <taxon>Agaricomycotina</taxon>
        <taxon>Agaricomycetes</taxon>
        <taxon>Polyporales</taxon>
        <taxon>Meruliaceae</taxon>
        <taxon>Hermanssonia</taxon>
    </lineage>
</organism>
<gene>
    <name evidence="1" type="ORF">EW026_g4759</name>
</gene>
<comment type="caution">
    <text evidence="1">The sequence shown here is derived from an EMBL/GenBank/DDBJ whole genome shotgun (WGS) entry which is preliminary data.</text>
</comment>
<name>A0A4S4KG61_9APHY</name>
<reference evidence="1 2" key="1">
    <citation type="submission" date="2019-02" db="EMBL/GenBank/DDBJ databases">
        <title>Genome sequencing of the rare red list fungi Phlebia centrifuga.</title>
        <authorList>
            <person name="Buettner E."/>
            <person name="Kellner H."/>
        </authorList>
    </citation>
    <scope>NUCLEOTIDE SEQUENCE [LARGE SCALE GENOMIC DNA]</scope>
    <source>
        <strain evidence="1 2">DSM 108282</strain>
    </source>
</reference>
<evidence type="ECO:0000313" key="2">
    <source>
        <dbReference type="Proteomes" id="UP000309038"/>
    </source>
</evidence>
<evidence type="ECO:0000313" key="1">
    <source>
        <dbReference type="EMBL" id="THG97194.1"/>
    </source>
</evidence>
<dbReference type="Proteomes" id="UP000309038">
    <property type="component" value="Unassembled WGS sequence"/>
</dbReference>
<dbReference type="AlphaFoldDB" id="A0A4S4KG61"/>
<sequence length="86" mass="9334">MSRNRSLSSLVERWGRVCAKQGGEINPGHDSVSSSILEVDLSLLGIDVSAIRPSSGDGIDEDVEIWEEEYNWTDDPSVRASIGLAC</sequence>
<dbReference type="EMBL" id="SGPJ01000183">
    <property type="protein sequence ID" value="THG97194.1"/>
    <property type="molecule type" value="Genomic_DNA"/>
</dbReference>
<accession>A0A4S4KG61</accession>